<dbReference type="PIRSF" id="PIRSF006621">
    <property type="entry name" value="Dus"/>
    <property type="match status" value="1"/>
</dbReference>
<evidence type="ECO:0000256" key="7">
    <source>
        <dbReference type="ARBA" id="ARBA00022884"/>
    </source>
</evidence>
<name>A0ABP8PTS7_9GAMM</name>
<organism evidence="12 13">
    <name type="scientific">Pseudaeromonas paramecii</name>
    <dbReference type="NCBI Taxonomy" id="2138166"/>
    <lineage>
        <taxon>Bacteria</taxon>
        <taxon>Pseudomonadati</taxon>
        <taxon>Pseudomonadota</taxon>
        <taxon>Gammaproteobacteria</taxon>
        <taxon>Aeromonadales</taxon>
        <taxon>Aeromonadaceae</taxon>
        <taxon>Pseudaeromonas</taxon>
    </lineage>
</organism>
<evidence type="ECO:0000256" key="1">
    <source>
        <dbReference type="ARBA" id="ARBA00001917"/>
    </source>
</evidence>
<evidence type="ECO:0000256" key="8">
    <source>
        <dbReference type="ARBA" id="ARBA00023002"/>
    </source>
</evidence>
<feature type="site" description="Interacts with tRNA; defines subfamily-specific binding signature" evidence="9">
    <location>
        <position position="280"/>
    </location>
</feature>
<evidence type="ECO:0000259" key="11">
    <source>
        <dbReference type="Pfam" id="PF01207"/>
    </source>
</evidence>
<feature type="site" description="Interacts with tRNA; defines subfamily-specific binding signature" evidence="9">
    <location>
        <position position="301"/>
    </location>
</feature>
<dbReference type="HAMAP" id="MF_02043">
    <property type="entry name" value="DusC_subfam"/>
    <property type="match status" value="1"/>
</dbReference>
<feature type="binding site" evidence="9">
    <location>
        <position position="74"/>
    </location>
    <ligand>
        <name>FMN</name>
        <dbReference type="ChEBI" id="CHEBI:58210"/>
    </ligand>
</feature>
<dbReference type="SUPFAM" id="SSF51395">
    <property type="entry name" value="FMN-linked oxidoreductases"/>
    <property type="match status" value="1"/>
</dbReference>
<evidence type="ECO:0000256" key="5">
    <source>
        <dbReference type="ARBA" id="ARBA00022694"/>
    </source>
</evidence>
<keyword evidence="2 9" id="KW-0820">tRNA-binding</keyword>
<feature type="site" description="Interacts with tRNA" evidence="9">
    <location>
        <position position="101"/>
    </location>
</feature>
<evidence type="ECO:0000256" key="3">
    <source>
        <dbReference type="ARBA" id="ARBA00022630"/>
    </source>
</evidence>
<accession>A0ABP8PTS7</accession>
<evidence type="ECO:0000256" key="6">
    <source>
        <dbReference type="ARBA" id="ARBA00022857"/>
    </source>
</evidence>
<feature type="domain" description="DUS-like FMN-binding" evidence="11">
    <location>
        <begin position="11"/>
        <end position="245"/>
    </location>
</feature>
<feature type="binding site" evidence="9">
    <location>
        <begin position="206"/>
        <end position="208"/>
    </location>
    <ligand>
        <name>FMN</name>
        <dbReference type="ChEBI" id="CHEBI:58210"/>
    </ligand>
</feature>
<feature type="site" description="Interacts with tRNA; defines subfamily-specific binding signature" evidence="9">
    <location>
        <position position="41"/>
    </location>
</feature>
<reference evidence="13" key="1">
    <citation type="journal article" date="2019" name="Int. J. Syst. Evol. Microbiol.">
        <title>The Global Catalogue of Microorganisms (GCM) 10K type strain sequencing project: providing services to taxonomists for standard genome sequencing and annotation.</title>
        <authorList>
            <consortium name="The Broad Institute Genomics Platform"/>
            <consortium name="The Broad Institute Genome Sequencing Center for Infectious Disease"/>
            <person name="Wu L."/>
            <person name="Ma J."/>
        </authorList>
    </citation>
    <scope>NUCLEOTIDE SEQUENCE [LARGE SCALE GENOMIC DNA]</scope>
    <source>
        <strain evidence="13">JCM 32226</strain>
    </source>
</reference>
<sequence>MVAFTCDRLVLAPMEGVLDPLMRELLTAINPYDLCVTEFVRVVDALLPARTFYKLAPELKQGGKTASGTPVRVQLLGQSPEWMAENAVLAAQLGSPGIDVNFGCPARHVNQSKGGASLLKEPELIYRILQAMRRALPAEVPLSAKIRLGWACASECEEIADAVVQGGANELAIHGRTKQDGYRSEAINWAHIGEIRARLPIPVTANGEIWSREDALRCQAITGCRSLMVGRGALNIPNLGAVIRQQEAPLPWSEVLALMHDYAGREIKGDKGRYFPNRIKQWLSYLREAYPEAQTLFGQVRRLQTAPEILLALSECRGLTPA</sequence>
<dbReference type="InterPro" id="IPR032886">
    <property type="entry name" value="DusC"/>
</dbReference>
<comment type="caution">
    <text evidence="12">The sequence shown here is derived from an EMBL/GenBank/DDBJ whole genome shotgun (WGS) entry which is preliminary data.</text>
</comment>
<dbReference type="PROSITE" id="PS01136">
    <property type="entry name" value="UPF0034"/>
    <property type="match status" value="1"/>
</dbReference>
<dbReference type="PANTHER" id="PTHR11082:SF26">
    <property type="entry name" value="TRNA-DIHYDROURIDINE(16) SYNTHASE"/>
    <property type="match status" value="1"/>
</dbReference>
<comment type="similarity">
    <text evidence="10">Belongs to the dus family.</text>
</comment>
<evidence type="ECO:0000313" key="13">
    <source>
        <dbReference type="Proteomes" id="UP001501321"/>
    </source>
</evidence>
<protein>
    <recommendedName>
        <fullName evidence="9">tRNA-dihydrouridine(16) synthase</fullName>
        <ecNumber evidence="9">1.3.1.-</ecNumber>
    </recommendedName>
    <alternativeName>
        <fullName evidence="9">U16-specific dihydrouridine synthase</fullName>
        <shortName evidence="9">U16-specific Dus</shortName>
    </alternativeName>
    <alternativeName>
        <fullName evidence="9">tRNA-dihydrouridine synthase C</fullName>
    </alternativeName>
</protein>
<feature type="active site" description="Proton donor" evidence="9">
    <location>
        <position position="104"/>
    </location>
</feature>
<evidence type="ECO:0000256" key="4">
    <source>
        <dbReference type="ARBA" id="ARBA00022643"/>
    </source>
</evidence>
<evidence type="ECO:0000256" key="9">
    <source>
        <dbReference type="HAMAP-Rule" id="MF_02043"/>
    </source>
</evidence>
<evidence type="ECO:0000256" key="10">
    <source>
        <dbReference type="PIRNR" id="PIRNR006621"/>
    </source>
</evidence>
<keyword evidence="13" id="KW-1185">Reference proteome</keyword>
<feature type="site" description="Interacts with tRNA; defines subfamily-specific binding signature" evidence="9">
    <location>
        <position position="278"/>
    </location>
</feature>
<comment type="catalytic activity">
    <reaction evidence="9">
        <text>5,6-dihydrouridine(16) in tRNA + NAD(+) = uridine(16) in tRNA + NADH + H(+)</text>
        <dbReference type="Rhea" id="RHEA:53380"/>
        <dbReference type="Rhea" id="RHEA-COMP:13543"/>
        <dbReference type="Rhea" id="RHEA-COMP:13544"/>
        <dbReference type="ChEBI" id="CHEBI:15378"/>
        <dbReference type="ChEBI" id="CHEBI:57540"/>
        <dbReference type="ChEBI" id="CHEBI:57945"/>
        <dbReference type="ChEBI" id="CHEBI:65315"/>
        <dbReference type="ChEBI" id="CHEBI:74443"/>
    </reaction>
</comment>
<feature type="site" description="Interacts with tRNA" evidence="9">
    <location>
        <position position="285"/>
    </location>
</feature>
<dbReference type="Proteomes" id="UP001501321">
    <property type="component" value="Unassembled WGS sequence"/>
</dbReference>
<evidence type="ECO:0000313" key="12">
    <source>
        <dbReference type="EMBL" id="GAA4492252.1"/>
    </source>
</evidence>
<gene>
    <name evidence="9 12" type="primary">dusC</name>
    <name evidence="12" type="ORF">GCM10023095_00380</name>
</gene>
<evidence type="ECO:0000256" key="2">
    <source>
        <dbReference type="ARBA" id="ARBA00022555"/>
    </source>
</evidence>
<proteinExistence type="inferred from homology"/>
<feature type="binding site" evidence="9">
    <location>
        <position position="145"/>
    </location>
    <ligand>
        <name>FMN</name>
        <dbReference type="ChEBI" id="CHEBI:58210"/>
    </ligand>
</feature>
<keyword evidence="6 9" id="KW-0521">NADP</keyword>
<keyword evidence="3 9" id="KW-0285">Flavoprotein</keyword>
<keyword evidence="7 9" id="KW-0694">RNA-binding</keyword>
<dbReference type="InterPro" id="IPR042270">
    <property type="entry name" value="DusC_C"/>
</dbReference>
<dbReference type="InterPro" id="IPR001269">
    <property type="entry name" value="DUS_fam"/>
</dbReference>
<keyword evidence="5 9" id="KW-0819">tRNA processing</keyword>
<dbReference type="InterPro" id="IPR013785">
    <property type="entry name" value="Aldolase_TIM"/>
</dbReference>
<dbReference type="Pfam" id="PF01207">
    <property type="entry name" value="Dus"/>
    <property type="match status" value="1"/>
</dbReference>
<dbReference type="Gene3D" id="1.20.225.30">
    <property type="entry name" value="Dihydrouridine synthase, C-terminal recognition domain"/>
    <property type="match status" value="1"/>
</dbReference>
<dbReference type="PANTHER" id="PTHR11082">
    <property type="entry name" value="TRNA-DIHYDROURIDINE SYNTHASE"/>
    <property type="match status" value="1"/>
</dbReference>
<keyword evidence="8 9" id="KW-0560">Oxidoreductase</keyword>
<keyword evidence="4 9" id="KW-0288">FMN</keyword>
<dbReference type="EC" id="1.3.1.-" evidence="9"/>
<dbReference type="RefSeq" id="WP_345008854.1">
    <property type="nucleotide sequence ID" value="NZ_BAABFC010000001.1"/>
</dbReference>
<comment type="catalytic activity">
    <reaction evidence="9">
        <text>5,6-dihydrouridine(16) in tRNA + NADP(+) = uridine(16) in tRNA + NADPH + H(+)</text>
        <dbReference type="Rhea" id="RHEA:53376"/>
        <dbReference type="Rhea" id="RHEA-COMP:13543"/>
        <dbReference type="Rhea" id="RHEA-COMP:13544"/>
        <dbReference type="ChEBI" id="CHEBI:15378"/>
        <dbReference type="ChEBI" id="CHEBI:57783"/>
        <dbReference type="ChEBI" id="CHEBI:58349"/>
        <dbReference type="ChEBI" id="CHEBI:65315"/>
        <dbReference type="ChEBI" id="CHEBI:74443"/>
    </reaction>
</comment>
<comment type="cofactor">
    <cofactor evidence="1 9 10">
        <name>FMN</name>
        <dbReference type="ChEBI" id="CHEBI:58210"/>
    </cofactor>
</comment>
<feature type="binding site" evidence="9">
    <location>
        <begin position="230"/>
        <end position="231"/>
    </location>
    <ligand>
        <name>FMN</name>
        <dbReference type="ChEBI" id="CHEBI:58210"/>
    </ligand>
</feature>
<comment type="function">
    <text evidence="9">Catalyzes the synthesis of 5,6-dihydrouridine (D), a modified base found in the D-loop of most tRNAs, via the reduction of the C5-C6 double bond in target uridines. Specifically modifies U16 in tRNAs.</text>
</comment>
<dbReference type="InterPro" id="IPR018517">
    <property type="entry name" value="tRNA_hU_synthase_CS"/>
</dbReference>
<dbReference type="EMBL" id="BAABFC010000001">
    <property type="protein sequence ID" value="GAA4492252.1"/>
    <property type="molecule type" value="Genomic_DNA"/>
</dbReference>
<dbReference type="Gene3D" id="3.20.20.70">
    <property type="entry name" value="Aldolase class I"/>
    <property type="match status" value="1"/>
</dbReference>
<dbReference type="InterPro" id="IPR035587">
    <property type="entry name" value="DUS-like_FMN-bd"/>
</dbReference>
<dbReference type="CDD" id="cd02801">
    <property type="entry name" value="DUS_like_FMN"/>
    <property type="match status" value="1"/>
</dbReference>
<feature type="site" description="Interacts with tRNA" evidence="9">
    <location>
        <position position="182"/>
    </location>
</feature>
<comment type="similarity">
    <text evidence="9">Belongs to the Dus family. DusC subfamily.</text>
</comment>
<dbReference type="NCBIfam" id="NF007838">
    <property type="entry name" value="PRK10550.1"/>
    <property type="match status" value="1"/>
</dbReference>